<proteinExistence type="predicted"/>
<keyword evidence="2" id="KW-1185">Reference proteome</keyword>
<organism evidence="1 2">
    <name type="scientific">Candidatus Clostridium radicumherbarum</name>
    <dbReference type="NCBI Taxonomy" id="3381662"/>
    <lineage>
        <taxon>Bacteria</taxon>
        <taxon>Bacillati</taxon>
        <taxon>Bacillota</taxon>
        <taxon>Clostridia</taxon>
        <taxon>Eubacteriales</taxon>
        <taxon>Clostridiaceae</taxon>
        <taxon>Clostridium</taxon>
    </lineage>
</organism>
<name>A0ABW8TZ27_9CLOT</name>
<reference evidence="1 2" key="1">
    <citation type="submission" date="2024-11" db="EMBL/GenBank/DDBJ databases">
        <authorList>
            <person name="Heng Y.C."/>
            <person name="Lim A.C.H."/>
            <person name="Lee J.K.Y."/>
            <person name="Kittelmann S."/>
        </authorList>
    </citation>
    <scope>NUCLEOTIDE SEQUENCE [LARGE SCALE GENOMIC DNA]</scope>
    <source>
        <strain evidence="1 2">WILCCON 0202</strain>
    </source>
</reference>
<dbReference type="RefSeq" id="WP_406766732.1">
    <property type="nucleotide sequence ID" value="NZ_JBJHZY010000006.1"/>
</dbReference>
<dbReference type="Proteomes" id="UP001623661">
    <property type="component" value="Unassembled WGS sequence"/>
</dbReference>
<comment type="caution">
    <text evidence="1">The sequence shown here is derived from an EMBL/GenBank/DDBJ whole genome shotgun (WGS) entry which is preliminary data.</text>
</comment>
<gene>
    <name evidence="1" type="ORF">ACJDUH_18635</name>
</gene>
<accession>A0ABW8TZ27</accession>
<evidence type="ECO:0000313" key="1">
    <source>
        <dbReference type="EMBL" id="MFL0270100.1"/>
    </source>
</evidence>
<evidence type="ECO:0000313" key="2">
    <source>
        <dbReference type="Proteomes" id="UP001623661"/>
    </source>
</evidence>
<protein>
    <submittedName>
        <fullName evidence="1">Uncharacterized protein</fullName>
    </submittedName>
</protein>
<sequence length="170" mass="20209">MSNEEGNEKIDRRLVIKFTTLNEEQENSLVIELISFIYYYYLKTGISKDPSGVEVLEYYNRNIKKPCSIEKILDNFQVQVDAITYIEEVYSMVVLIMSGIDDIRQKVIIDKTKDYDREHHLQVMAYLLNTNKDNKDVMVIQKYLNRHNITDRNISNDYIKRIINKIYLLV</sequence>
<dbReference type="EMBL" id="JBJHZY010000006">
    <property type="protein sequence ID" value="MFL0270100.1"/>
    <property type="molecule type" value="Genomic_DNA"/>
</dbReference>